<reference evidence="2 3" key="1">
    <citation type="journal article" date="2022" name="Nat. Plants">
        <title>Genomes of leafy and leafless Platanthera orchids illuminate the evolution of mycoheterotrophy.</title>
        <authorList>
            <person name="Li M.H."/>
            <person name="Liu K.W."/>
            <person name="Li Z."/>
            <person name="Lu H.C."/>
            <person name="Ye Q.L."/>
            <person name="Zhang D."/>
            <person name="Wang J.Y."/>
            <person name="Li Y.F."/>
            <person name="Zhong Z.M."/>
            <person name="Liu X."/>
            <person name="Yu X."/>
            <person name="Liu D.K."/>
            <person name="Tu X.D."/>
            <person name="Liu B."/>
            <person name="Hao Y."/>
            <person name="Liao X.Y."/>
            <person name="Jiang Y.T."/>
            <person name="Sun W.H."/>
            <person name="Chen J."/>
            <person name="Chen Y.Q."/>
            <person name="Ai Y."/>
            <person name="Zhai J.W."/>
            <person name="Wu S.S."/>
            <person name="Zhou Z."/>
            <person name="Hsiao Y.Y."/>
            <person name="Wu W.L."/>
            <person name="Chen Y.Y."/>
            <person name="Lin Y.F."/>
            <person name="Hsu J.L."/>
            <person name="Li C.Y."/>
            <person name="Wang Z.W."/>
            <person name="Zhao X."/>
            <person name="Zhong W.Y."/>
            <person name="Ma X.K."/>
            <person name="Ma L."/>
            <person name="Huang J."/>
            <person name="Chen G.Z."/>
            <person name="Huang M.Z."/>
            <person name="Huang L."/>
            <person name="Peng D.H."/>
            <person name="Luo Y.B."/>
            <person name="Zou S.Q."/>
            <person name="Chen S.P."/>
            <person name="Lan S."/>
            <person name="Tsai W.C."/>
            <person name="Van de Peer Y."/>
            <person name="Liu Z.J."/>
        </authorList>
    </citation>
    <scope>NUCLEOTIDE SEQUENCE [LARGE SCALE GENOMIC DNA]</scope>
    <source>
        <strain evidence="2">Lor288</strain>
    </source>
</reference>
<organism evidence="2 3">
    <name type="scientific">Platanthera guangdongensis</name>
    <dbReference type="NCBI Taxonomy" id="2320717"/>
    <lineage>
        <taxon>Eukaryota</taxon>
        <taxon>Viridiplantae</taxon>
        <taxon>Streptophyta</taxon>
        <taxon>Embryophyta</taxon>
        <taxon>Tracheophyta</taxon>
        <taxon>Spermatophyta</taxon>
        <taxon>Magnoliopsida</taxon>
        <taxon>Liliopsida</taxon>
        <taxon>Asparagales</taxon>
        <taxon>Orchidaceae</taxon>
        <taxon>Orchidoideae</taxon>
        <taxon>Orchideae</taxon>
        <taxon>Orchidinae</taxon>
        <taxon>Platanthera</taxon>
    </lineage>
</organism>
<proteinExistence type="predicted"/>
<evidence type="ECO:0000256" key="1">
    <source>
        <dbReference type="SAM" id="MobiDB-lite"/>
    </source>
</evidence>
<feature type="region of interest" description="Disordered" evidence="1">
    <location>
        <begin position="237"/>
        <end position="271"/>
    </location>
</feature>
<keyword evidence="3" id="KW-1185">Reference proteome</keyword>
<feature type="compositionally biased region" description="Basic and acidic residues" evidence="1">
    <location>
        <begin position="258"/>
        <end position="268"/>
    </location>
</feature>
<dbReference type="Proteomes" id="UP001412067">
    <property type="component" value="Unassembled WGS sequence"/>
</dbReference>
<sequence>MIIFLLSHQPVSIRKSCSAQMIHSRPQINKRSPHVKKPKTQQVRRRADHITQAMPRASSAGESKKQCTDVKETLQSIGQEKYDVREIKNNQQEEKNAKVDNAPDVLQSLFQNYESDESIVGAHHVAGTYAAALYYQMTYRVQNHSFNLSLPQDTDEAVYLEIDARSGSSCIHVPKQLPKDELIKILPESWMFTDTLTYARVLNVELIATQPQYSSLRENGSEDSDNESMSLNILMADPPTNAPTVEDEDTHEPGQASHEGHVASRDLGNHQGRRAGGVLCNQIRPHQQRQMFIKYSSREIIVFTCESWGTRW</sequence>
<feature type="compositionally biased region" description="Basic residues" evidence="1">
    <location>
        <begin position="31"/>
        <end position="47"/>
    </location>
</feature>
<dbReference type="PANTHER" id="PTHR48435:SF1">
    <property type="entry name" value="POLYPROTEIN"/>
    <property type="match status" value="1"/>
</dbReference>
<dbReference type="PANTHER" id="PTHR48435">
    <property type="entry name" value="POLYPROTEIN"/>
    <property type="match status" value="1"/>
</dbReference>
<feature type="region of interest" description="Disordered" evidence="1">
    <location>
        <begin position="24"/>
        <end position="48"/>
    </location>
</feature>
<dbReference type="InterPro" id="IPR053098">
    <property type="entry name" value="Petuviruses_polyprotein"/>
</dbReference>
<gene>
    <name evidence="2" type="ORF">KSP40_PGU008831</name>
</gene>
<name>A0ABR2N2Q2_9ASPA</name>
<comment type="caution">
    <text evidence="2">The sequence shown here is derived from an EMBL/GenBank/DDBJ whole genome shotgun (WGS) entry which is preliminary data.</text>
</comment>
<protein>
    <submittedName>
        <fullName evidence="2">Uncharacterized protein</fullName>
    </submittedName>
</protein>
<accession>A0ABR2N2Q2</accession>
<dbReference type="EMBL" id="JBBWWR010000002">
    <property type="protein sequence ID" value="KAK8970466.1"/>
    <property type="molecule type" value="Genomic_DNA"/>
</dbReference>
<evidence type="ECO:0000313" key="2">
    <source>
        <dbReference type="EMBL" id="KAK8970466.1"/>
    </source>
</evidence>
<evidence type="ECO:0000313" key="3">
    <source>
        <dbReference type="Proteomes" id="UP001412067"/>
    </source>
</evidence>